<dbReference type="Proteomes" id="UP001341281">
    <property type="component" value="Chromosome 06"/>
</dbReference>
<dbReference type="EMBL" id="CP144750">
    <property type="protein sequence ID" value="WVZ79863.1"/>
    <property type="molecule type" value="Genomic_DNA"/>
</dbReference>
<feature type="compositionally biased region" description="Basic and acidic residues" evidence="1">
    <location>
        <begin position="218"/>
        <end position="247"/>
    </location>
</feature>
<accession>A0AAQ3TUS6</accession>
<name>A0AAQ3TUS6_PASNO</name>
<sequence>VTFLLARHKRRDALLVPEVVFGVNLTLRHRKPLVIVPEVLFSPNLACLVAADVAHNYVLPEVQVPVVEVRLPRVGGHVWLHEREEVPDPLDMRCAVLAGEPVAHVLDVVQDAGAVRERRRRLRHAGGGRAVGVQDHEPRVGLREPGEDAVPRVPGNGLPDVVGRHLGVGAQGAASHHWQERVARAQVEGLEGRGLVLEDRPYEQVVGEGGRDVLPPGHDVHGALVDGHRDREHRDRRRDGHEPHLPRQHDAEALAAAAADGPEHVGPHGVLVQEPSLGVHQHGVQDVVDGQAVLAQQRAEAAAAEMSPDADGRAQARRERELVARLRHGVVELAERRAGLHPRGGALLVDADGAEVGQVDHREHLGALGPVRQALSCPPLRTRRRTPCRRPQTTAACTWDVFVGVTIHCGLTVVGVKNIGFLMEDTRTDVNDGELCVNTSWLGMLDERHWRKPSDDEA</sequence>
<dbReference type="AlphaFoldDB" id="A0AAQ3TUS6"/>
<reference evidence="2 3" key="1">
    <citation type="submission" date="2024-02" db="EMBL/GenBank/DDBJ databases">
        <title>High-quality chromosome-scale genome assembly of Pensacola bahiagrass (Paspalum notatum Flugge var. saurae).</title>
        <authorList>
            <person name="Vega J.M."/>
            <person name="Podio M."/>
            <person name="Orjuela J."/>
            <person name="Siena L.A."/>
            <person name="Pessino S.C."/>
            <person name="Combes M.C."/>
            <person name="Mariac C."/>
            <person name="Albertini E."/>
            <person name="Pupilli F."/>
            <person name="Ortiz J.P.A."/>
            <person name="Leblanc O."/>
        </authorList>
    </citation>
    <scope>NUCLEOTIDE SEQUENCE [LARGE SCALE GENOMIC DNA]</scope>
    <source>
        <strain evidence="2">R1</strain>
        <tissue evidence="2">Leaf</tissue>
    </source>
</reference>
<keyword evidence="3" id="KW-1185">Reference proteome</keyword>
<proteinExistence type="predicted"/>
<evidence type="ECO:0000256" key="1">
    <source>
        <dbReference type="SAM" id="MobiDB-lite"/>
    </source>
</evidence>
<evidence type="ECO:0000313" key="3">
    <source>
        <dbReference type="Proteomes" id="UP001341281"/>
    </source>
</evidence>
<evidence type="ECO:0000313" key="2">
    <source>
        <dbReference type="EMBL" id="WVZ79863.1"/>
    </source>
</evidence>
<gene>
    <name evidence="2" type="ORF">U9M48_027391</name>
</gene>
<protein>
    <submittedName>
        <fullName evidence="2">Uncharacterized protein</fullName>
    </submittedName>
</protein>
<feature type="non-terminal residue" evidence="2">
    <location>
        <position position="458"/>
    </location>
</feature>
<organism evidence="2 3">
    <name type="scientific">Paspalum notatum var. saurae</name>
    <dbReference type="NCBI Taxonomy" id="547442"/>
    <lineage>
        <taxon>Eukaryota</taxon>
        <taxon>Viridiplantae</taxon>
        <taxon>Streptophyta</taxon>
        <taxon>Embryophyta</taxon>
        <taxon>Tracheophyta</taxon>
        <taxon>Spermatophyta</taxon>
        <taxon>Magnoliopsida</taxon>
        <taxon>Liliopsida</taxon>
        <taxon>Poales</taxon>
        <taxon>Poaceae</taxon>
        <taxon>PACMAD clade</taxon>
        <taxon>Panicoideae</taxon>
        <taxon>Andropogonodae</taxon>
        <taxon>Paspaleae</taxon>
        <taxon>Paspalinae</taxon>
        <taxon>Paspalum</taxon>
    </lineage>
</organism>
<feature type="region of interest" description="Disordered" evidence="1">
    <location>
        <begin position="208"/>
        <end position="247"/>
    </location>
</feature>